<dbReference type="CDD" id="cd03143">
    <property type="entry name" value="A4_beta-galactosidase_middle_domain"/>
    <property type="match status" value="1"/>
</dbReference>
<protein>
    <submittedName>
        <fullName evidence="3">Uncharacterized protein</fullName>
    </submittedName>
</protein>
<evidence type="ECO:0000256" key="1">
    <source>
        <dbReference type="SAM" id="MobiDB-lite"/>
    </source>
</evidence>
<proteinExistence type="predicted"/>
<comment type="caution">
    <text evidence="3">The sequence shown here is derived from an EMBL/GenBank/DDBJ whole genome shotgun (WGS) entry which is preliminary data.</text>
</comment>
<keyword evidence="4" id="KW-1185">Reference proteome</keyword>
<name>A0A812IJS3_9DINO</name>
<sequence>MNAVVAWICALGLLMPAEGVVRLYPILNDPTANPQQQRAWIKTPKGLANFVHFAAYRGALDANDLDAYAATGLGDAVWPQYTALHDLNNTMRNVVSRHMWLVDVSNYLPGDTDRCDPVSPGVSVCEYHLLADTSKLLALLGENFTGMDNGEQDGRWMGFAGQQLRGRGGSPKARQDELRQGFLYFSQHFERMADDLGFKLMSLNSLWYPHYYARAGYYTLLGAETAQGLPNDQIFYAFLRGAAKQYGLRVWGDASVGNRWWGPEGPKDCSSCTCSENGTSLALMRSLMYQQLLYNSAFFSFEAGWTCGVNKTQLSPIGIIQKAGKSFVDRQITAGGIQAGIGSHITQFAILLDYFAGFQPPRHLYQNVAFRVWGNIPWEKAEFWTHGVLNVLYPGYETASYFHNESGFLAPTPFGDAADMLLSDAPLWLLQRYPVVVVGSALRAMRSEVAKKLEDYVAGGGILVITADAIRTLPLTAVEAASGRDCNTLPAGAIVTVQSISDPTTPPKQVKETAPLKVCTLNWRTTAKTRAIASVGLQTLAAVAAIGTGRLVVIASSGVAGTSQVPAVPLPLAPSASQAVDKKLPIPFPIAQHVRMILEEIFMEQAVFQVEDASDSPALNMVATRRSDAEYILAVANTQLSQRPFKIRSRIGPIKSVDEVELDDAMVASCATPGYVPTHTPKGVDCGSDSSTTIAGLSQRVFSITLQKSNASIIQPQSPPLLPSHRGLPLSGTGSLVEQVLLRPSFFQHWDTIAVDWRYVEVRDTAALIEDAAWAIRQRLRIVVDFSSGANLYPDLRFCNNSAVQYEASIARVERVLGKMASIVHSDAPNRPNGVFSSHAILAFHRAPENYYSSSQCLADFAAAGARLANRAATHNISISVRVGLPGKPPANLPAAAALLEAMGSPENVRLALQLASVSTGPVSASDHPLLALVAVWMAAGRSVDTYNDGSGGLIGMSSPLACLKRDEAQWAAEWLAQRAHGSLLLHDASFPRELEDAQDAEFEEVRALEALELKQMPPATSICTSDGEEDQDSLQYV</sequence>
<feature type="chain" id="PRO_5032944111" evidence="2">
    <location>
        <begin position="20"/>
        <end position="1038"/>
    </location>
</feature>
<reference evidence="3" key="1">
    <citation type="submission" date="2021-02" db="EMBL/GenBank/DDBJ databases">
        <authorList>
            <person name="Dougan E. K."/>
            <person name="Rhodes N."/>
            <person name="Thang M."/>
            <person name="Chan C."/>
        </authorList>
    </citation>
    <scope>NUCLEOTIDE SEQUENCE</scope>
</reference>
<dbReference type="AlphaFoldDB" id="A0A812IJS3"/>
<evidence type="ECO:0000313" key="4">
    <source>
        <dbReference type="Proteomes" id="UP000604046"/>
    </source>
</evidence>
<dbReference type="EMBL" id="CAJNDS010000280">
    <property type="protein sequence ID" value="CAE7037741.1"/>
    <property type="molecule type" value="Genomic_DNA"/>
</dbReference>
<dbReference type="OrthoDB" id="10618496at2759"/>
<accession>A0A812IJS3</accession>
<dbReference type="Proteomes" id="UP000604046">
    <property type="component" value="Unassembled WGS sequence"/>
</dbReference>
<keyword evidence="2" id="KW-0732">Signal</keyword>
<evidence type="ECO:0000313" key="3">
    <source>
        <dbReference type="EMBL" id="CAE7037741.1"/>
    </source>
</evidence>
<feature type="region of interest" description="Disordered" evidence="1">
    <location>
        <begin position="1019"/>
        <end position="1038"/>
    </location>
</feature>
<evidence type="ECO:0000256" key="2">
    <source>
        <dbReference type="SAM" id="SignalP"/>
    </source>
</evidence>
<dbReference type="InterPro" id="IPR029062">
    <property type="entry name" value="Class_I_gatase-like"/>
</dbReference>
<feature type="compositionally biased region" description="Acidic residues" evidence="1">
    <location>
        <begin position="1027"/>
        <end position="1038"/>
    </location>
</feature>
<dbReference type="Gene3D" id="3.40.50.880">
    <property type="match status" value="1"/>
</dbReference>
<organism evidence="3 4">
    <name type="scientific">Symbiodinium natans</name>
    <dbReference type="NCBI Taxonomy" id="878477"/>
    <lineage>
        <taxon>Eukaryota</taxon>
        <taxon>Sar</taxon>
        <taxon>Alveolata</taxon>
        <taxon>Dinophyceae</taxon>
        <taxon>Suessiales</taxon>
        <taxon>Symbiodiniaceae</taxon>
        <taxon>Symbiodinium</taxon>
    </lineage>
</organism>
<gene>
    <name evidence="3" type="ORF">SNAT2548_LOCUS4518</name>
</gene>
<feature type="signal peptide" evidence="2">
    <location>
        <begin position="1"/>
        <end position="19"/>
    </location>
</feature>